<accession>A0A438CDQ4</accession>
<organism evidence="3 4">
    <name type="scientific">Vitis vinifera</name>
    <name type="common">Grape</name>
    <dbReference type="NCBI Taxonomy" id="29760"/>
    <lineage>
        <taxon>Eukaryota</taxon>
        <taxon>Viridiplantae</taxon>
        <taxon>Streptophyta</taxon>
        <taxon>Embryophyta</taxon>
        <taxon>Tracheophyta</taxon>
        <taxon>Spermatophyta</taxon>
        <taxon>Magnoliopsida</taxon>
        <taxon>eudicotyledons</taxon>
        <taxon>Gunneridae</taxon>
        <taxon>Pentapetalae</taxon>
        <taxon>rosids</taxon>
        <taxon>Vitales</taxon>
        <taxon>Vitaceae</taxon>
        <taxon>Viteae</taxon>
        <taxon>Vitis</taxon>
    </lineage>
</organism>
<reference evidence="3 4" key="1">
    <citation type="journal article" date="2018" name="PLoS Genet.">
        <title>Population sequencing reveals clonal diversity and ancestral inbreeding in the grapevine cultivar Chardonnay.</title>
        <authorList>
            <person name="Roach M.J."/>
            <person name="Johnson D.L."/>
            <person name="Bohlmann J."/>
            <person name="van Vuuren H.J."/>
            <person name="Jones S.J."/>
            <person name="Pretorius I.S."/>
            <person name="Schmidt S.A."/>
            <person name="Borneman A.R."/>
        </authorList>
    </citation>
    <scope>NUCLEOTIDE SEQUENCE [LARGE SCALE GENOMIC DNA]</scope>
    <source>
        <strain evidence="4">cv. Chardonnay</strain>
        <tissue evidence="3">Leaf</tissue>
    </source>
</reference>
<evidence type="ECO:0000256" key="1">
    <source>
        <dbReference type="SAM" id="MobiDB-lite"/>
    </source>
</evidence>
<dbReference type="InterPro" id="IPR002100">
    <property type="entry name" value="TF_MADSbox"/>
</dbReference>
<dbReference type="Proteomes" id="UP000288805">
    <property type="component" value="Unassembled WGS sequence"/>
</dbReference>
<dbReference type="EMBL" id="QGNW01002299">
    <property type="protein sequence ID" value="RVW21337.1"/>
    <property type="molecule type" value="Genomic_DNA"/>
</dbReference>
<name>A0A438CDQ4_VITVI</name>
<dbReference type="PROSITE" id="PS50066">
    <property type="entry name" value="MADS_BOX_2"/>
    <property type="match status" value="1"/>
</dbReference>
<gene>
    <name evidence="3" type="ORF">CK203_105463</name>
</gene>
<feature type="region of interest" description="Disordered" evidence="1">
    <location>
        <begin position="1"/>
        <end position="27"/>
    </location>
</feature>
<feature type="compositionally biased region" description="Basic and acidic residues" evidence="1">
    <location>
        <begin position="1"/>
        <end position="12"/>
    </location>
</feature>
<protein>
    <recommendedName>
        <fullName evidence="2">MADS-box domain-containing protein</fullName>
    </recommendedName>
</protein>
<feature type="domain" description="MADS-box" evidence="2">
    <location>
        <begin position="1"/>
        <end position="18"/>
    </location>
</feature>
<dbReference type="GO" id="GO:0046983">
    <property type="term" value="F:protein dimerization activity"/>
    <property type="evidence" value="ECO:0007669"/>
    <property type="project" value="InterPro"/>
</dbReference>
<sequence length="67" mass="7735">MGRGKIEIKRIENTTNRRGSPHRLLQPRPPLRICQQQNMCWLGVLVRNQQQIRWWVMSDGGPGGVVS</sequence>
<proteinExistence type="predicted"/>
<evidence type="ECO:0000313" key="3">
    <source>
        <dbReference type="EMBL" id="RVW21337.1"/>
    </source>
</evidence>
<dbReference type="GO" id="GO:0003677">
    <property type="term" value="F:DNA binding"/>
    <property type="evidence" value="ECO:0007669"/>
    <property type="project" value="InterPro"/>
</dbReference>
<comment type="caution">
    <text evidence="3">The sequence shown here is derived from an EMBL/GenBank/DDBJ whole genome shotgun (WGS) entry which is preliminary data.</text>
</comment>
<evidence type="ECO:0000259" key="2">
    <source>
        <dbReference type="PROSITE" id="PS50066"/>
    </source>
</evidence>
<evidence type="ECO:0000313" key="4">
    <source>
        <dbReference type="Proteomes" id="UP000288805"/>
    </source>
</evidence>
<dbReference type="AlphaFoldDB" id="A0A438CDQ4"/>